<name>A0A0D3KZ67_EMIH1</name>
<dbReference type="Proteomes" id="UP000013827">
    <property type="component" value="Unassembled WGS sequence"/>
</dbReference>
<keyword evidence="3" id="KW-1185">Reference proteome</keyword>
<dbReference type="KEGG" id="ehx:EMIHUDRAFT_360723"/>
<dbReference type="AlphaFoldDB" id="A0A0D3KZ67"/>
<dbReference type="EnsemblProtists" id="EOD41052">
    <property type="protein sequence ID" value="EOD41052"/>
    <property type="gene ID" value="EMIHUDRAFT_360723"/>
</dbReference>
<reference evidence="3" key="1">
    <citation type="journal article" date="2013" name="Nature">
        <title>Pan genome of the phytoplankton Emiliania underpins its global distribution.</title>
        <authorList>
            <person name="Read B.A."/>
            <person name="Kegel J."/>
            <person name="Klute M.J."/>
            <person name="Kuo A."/>
            <person name="Lefebvre S.C."/>
            <person name="Maumus F."/>
            <person name="Mayer C."/>
            <person name="Miller J."/>
            <person name="Monier A."/>
            <person name="Salamov A."/>
            <person name="Young J."/>
            <person name="Aguilar M."/>
            <person name="Claverie J.M."/>
            <person name="Frickenhaus S."/>
            <person name="Gonzalez K."/>
            <person name="Herman E.K."/>
            <person name="Lin Y.C."/>
            <person name="Napier J."/>
            <person name="Ogata H."/>
            <person name="Sarno A.F."/>
            <person name="Shmutz J."/>
            <person name="Schroeder D."/>
            <person name="de Vargas C."/>
            <person name="Verret F."/>
            <person name="von Dassow P."/>
            <person name="Valentin K."/>
            <person name="Van de Peer Y."/>
            <person name="Wheeler G."/>
            <person name="Dacks J.B."/>
            <person name="Delwiche C.F."/>
            <person name="Dyhrman S.T."/>
            <person name="Glockner G."/>
            <person name="John U."/>
            <person name="Richards T."/>
            <person name="Worden A.Z."/>
            <person name="Zhang X."/>
            <person name="Grigoriev I.V."/>
            <person name="Allen A.E."/>
            <person name="Bidle K."/>
            <person name="Borodovsky M."/>
            <person name="Bowler C."/>
            <person name="Brownlee C."/>
            <person name="Cock J.M."/>
            <person name="Elias M."/>
            <person name="Gladyshev V.N."/>
            <person name="Groth M."/>
            <person name="Guda C."/>
            <person name="Hadaegh A."/>
            <person name="Iglesias-Rodriguez M.D."/>
            <person name="Jenkins J."/>
            <person name="Jones B.M."/>
            <person name="Lawson T."/>
            <person name="Leese F."/>
            <person name="Lindquist E."/>
            <person name="Lobanov A."/>
            <person name="Lomsadze A."/>
            <person name="Malik S.B."/>
            <person name="Marsh M.E."/>
            <person name="Mackinder L."/>
            <person name="Mock T."/>
            <person name="Mueller-Roeber B."/>
            <person name="Pagarete A."/>
            <person name="Parker M."/>
            <person name="Probert I."/>
            <person name="Quesneville H."/>
            <person name="Raines C."/>
            <person name="Rensing S.A."/>
            <person name="Riano-Pachon D.M."/>
            <person name="Richier S."/>
            <person name="Rokitta S."/>
            <person name="Shiraiwa Y."/>
            <person name="Soanes D.M."/>
            <person name="van der Giezen M."/>
            <person name="Wahlund T.M."/>
            <person name="Williams B."/>
            <person name="Wilson W."/>
            <person name="Wolfe G."/>
            <person name="Wurch L.L."/>
        </authorList>
    </citation>
    <scope>NUCLEOTIDE SEQUENCE</scope>
</reference>
<evidence type="ECO:0000313" key="2">
    <source>
        <dbReference type="EnsemblProtists" id="EOD41052"/>
    </source>
</evidence>
<dbReference type="GeneID" id="17286322"/>
<dbReference type="RefSeq" id="XP_005793481.1">
    <property type="nucleotide sequence ID" value="XM_005793424.1"/>
</dbReference>
<dbReference type="HOGENOM" id="CLU_2676257_0_0_1"/>
<evidence type="ECO:0000313" key="3">
    <source>
        <dbReference type="Proteomes" id="UP000013827"/>
    </source>
</evidence>
<feature type="compositionally biased region" description="Gly residues" evidence="1">
    <location>
        <begin position="1"/>
        <end position="11"/>
    </location>
</feature>
<reference evidence="2" key="2">
    <citation type="submission" date="2024-10" db="UniProtKB">
        <authorList>
            <consortium name="EnsemblProtists"/>
        </authorList>
    </citation>
    <scope>IDENTIFICATION</scope>
</reference>
<organism evidence="2 3">
    <name type="scientific">Emiliania huxleyi (strain CCMP1516)</name>
    <dbReference type="NCBI Taxonomy" id="280463"/>
    <lineage>
        <taxon>Eukaryota</taxon>
        <taxon>Haptista</taxon>
        <taxon>Haptophyta</taxon>
        <taxon>Prymnesiophyceae</taxon>
        <taxon>Isochrysidales</taxon>
        <taxon>Noelaerhabdaceae</taxon>
        <taxon>Emiliania</taxon>
    </lineage>
</organism>
<proteinExistence type="predicted"/>
<accession>A0A0D3KZ67</accession>
<feature type="region of interest" description="Disordered" evidence="1">
    <location>
        <begin position="1"/>
        <end position="75"/>
    </location>
</feature>
<evidence type="ECO:0000256" key="1">
    <source>
        <dbReference type="SAM" id="MobiDB-lite"/>
    </source>
</evidence>
<dbReference type="PaxDb" id="2903-EOD41052"/>
<protein>
    <submittedName>
        <fullName evidence="2">Uncharacterized protein</fullName>
    </submittedName>
</protein>
<sequence length="75" mass="7477">MGTWGSAGGTLGSTAGTLPAANEFRTDAAVEPPAPPELDQVRGQQVGAPVAQGASQPPPTSWSSAEDANPFGNPF</sequence>
<feature type="compositionally biased region" description="Low complexity" evidence="1">
    <location>
        <begin position="12"/>
        <end position="21"/>
    </location>
</feature>